<dbReference type="EMBL" id="JACGWK010001553">
    <property type="protein sequence ID" value="KAL0286140.1"/>
    <property type="molecule type" value="Genomic_DNA"/>
</dbReference>
<evidence type="ECO:0000313" key="2">
    <source>
        <dbReference type="EMBL" id="KAL0286140.1"/>
    </source>
</evidence>
<gene>
    <name evidence="2" type="ORF">Sangu_2746200</name>
</gene>
<accession>A0AAW2IVJ3</accession>
<keyword evidence="1" id="KW-1133">Transmembrane helix</keyword>
<name>A0AAW2IVJ3_9LAMI</name>
<feature type="transmembrane region" description="Helical" evidence="1">
    <location>
        <begin position="72"/>
        <end position="90"/>
    </location>
</feature>
<feature type="transmembrane region" description="Helical" evidence="1">
    <location>
        <begin position="230"/>
        <end position="253"/>
    </location>
</feature>
<reference evidence="2" key="1">
    <citation type="submission" date="2020-06" db="EMBL/GenBank/DDBJ databases">
        <authorList>
            <person name="Li T."/>
            <person name="Hu X."/>
            <person name="Zhang T."/>
            <person name="Song X."/>
            <person name="Zhang H."/>
            <person name="Dai N."/>
            <person name="Sheng W."/>
            <person name="Hou X."/>
            <person name="Wei L."/>
        </authorList>
    </citation>
    <scope>NUCLEOTIDE SEQUENCE</scope>
    <source>
        <strain evidence="2">G01</strain>
        <tissue evidence="2">Leaf</tissue>
    </source>
</reference>
<protein>
    <submittedName>
        <fullName evidence="2">Uncharacterized protein</fullName>
    </submittedName>
</protein>
<proteinExistence type="predicted"/>
<comment type="caution">
    <text evidence="2">The sequence shown here is derived from an EMBL/GenBank/DDBJ whole genome shotgun (WGS) entry which is preliminary data.</text>
</comment>
<feature type="transmembrane region" description="Helical" evidence="1">
    <location>
        <begin position="97"/>
        <end position="116"/>
    </location>
</feature>
<keyword evidence="1" id="KW-0812">Transmembrane</keyword>
<dbReference type="CDD" id="cd09272">
    <property type="entry name" value="RNase_HI_RT_Ty1"/>
    <property type="match status" value="1"/>
</dbReference>
<dbReference type="AlphaFoldDB" id="A0AAW2IVJ3"/>
<reference evidence="2" key="2">
    <citation type="journal article" date="2024" name="Plant">
        <title>Genomic evolution and insights into agronomic trait innovations of Sesamum species.</title>
        <authorList>
            <person name="Miao H."/>
            <person name="Wang L."/>
            <person name="Qu L."/>
            <person name="Liu H."/>
            <person name="Sun Y."/>
            <person name="Le M."/>
            <person name="Wang Q."/>
            <person name="Wei S."/>
            <person name="Zheng Y."/>
            <person name="Lin W."/>
            <person name="Duan Y."/>
            <person name="Cao H."/>
            <person name="Xiong S."/>
            <person name="Wang X."/>
            <person name="Wei L."/>
            <person name="Li C."/>
            <person name="Ma Q."/>
            <person name="Ju M."/>
            <person name="Zhao R."/>
            <person name="Li G."/>
            <person name="Mu C."/>
            <person name="Tian Q."/>
            <person name="Mei H."/>
            <person name="Zhang T."/>
            <person name="Gao T."/>
            <person name="Zhang H."/>
        </authorList>
    </citation>
    <scope>NUCLEOTIDE SEQUENCE</scope>
    <source>
        <strain evidence="2">G01</strain>
    </source>
</reference>
<feature type="transmembrane region" description="Helical" evidence="1">
    <location>
        <begin position="139"/>
        <end position="160"/>
    </location>
</feature>
<keyword evidence="1" id="KW-0472">Membrane</keyword>
<evidence type="ECO:0000256" key="1">
    <source>
        <dbReference type="SAM" id="Phobius"/>
    </source>
</evidence>
<dbReference type="PANTHER" id="PTHR11439">
    <property type="entry name" value="GAG-POL-RELATED RETROTRANSPOSON"/>
    <property type="match status" value="1"/>
</dbReference>
<organism evidence="2">
    <name type="scientific">Sesamum angustifolium</name>
    <dbReference type="NCBI Taxonomy" id="2727405"/>
    <lineage>
        <taxon>Eukaryota</taxon>
        <taxon>Viridiplantae</taxon>
        <taxon>Streptophyta</taxon>
        <taxon>Embryophyta</taxon>
        <taxon>Tracheophyta</taxon>
        <taxon>Spermatophyta</taxon>
        <taxon>Magnoliopsida</taxon>
        <taxon>eudicotyledons</taxon>
        <taxon>Gunneridae</taxon>
        <taxon>Pentapetalae</taxon>
        <taxon>asterids</taxon>
        <taxon>lamiids</taxon>
        <taxon>Lamiales</taxon>
        <taxon>Pedaliaceae</taxon>
        <taxon>Sesamum</taxon>
    </lineage>
</organism>
<sequence length="262" mass="30165">MNQELLDLERNQTKNVVLLLFGKRTIGCKWVYKLKLKDDELVERYKARLVAKGYTLLIRILGLLSLRQSIQWTSSLTVAYYNLSLLVLLYRRDLNFIPVLMLNSMILSLIVVWVLVRNDSSFLPPIRSRSTPFVMRTKVLALIIGNLLLAFVFSLAMLSFGKTKKQCTVSHSSAEAEYHTMAATMCELKWISYLLRGFGVFVDASIPLHCDNQATIHIMANHFFMRERNIWILVAISYEIAIRMVSLSLFLFATKINLLTYS</sequence>
<dbReference type="PANTHER" id="PTHR11439:SF511">
    <property type="match status" value="1"/>
</dbReference>